<proteinExistence type="predicted"/>
<reference evidence="1" key="1">
    <citation type="journal article" date="2020" name="Stud. Mycol.">
        <title>101 Dothideomycetes genomes: a test case for predicting lifestyles and emergence of pathogens.</title>
        <authorList>
            <person name="Haridas S."/>
            <person name="Albert R."/>
            <person name="Binder M."/>
            <person name="Bloem J."/>
            <person name="Labutti K."/>
            <person name="Salamov A."/>
            <person name="Andreopoulos B."/>
            <person name="Baker S."/>
            <person name="Barry K."/>
            <person name="Bills G."/>
            <person name="Bluhm B."/>
            <person name="Cannon C."/>
            <person name="Castanera R."/>
            <person name="Culley D."/>
            <person name="Daum C."/>
            <person name="Ezra D."/>
            <person name="Gonzalez J."/>
            <person name="Henrissat B."/>
            <person name="Kuo A."/>
            <person name="Liang C."/>
            <person name="Lipzen A."/>
            <person name="Lutzoni F."/>
            <person name="Magnuson J."/>
            <person name="Mondo S."/>
            <person name="Nolan M."/>
            <person name="Ohm R."/>
            <person name="Pangilinan J."/>
            <person name="Park H.-J."/>
            <person name="Ramirez L."/>
            <person name="Alfaro M."/>
            <person name="Sun H."/>
            <person name="Tritt A."/>
            <person name="Yoshinaga Y."/>
            <person name="Zwiers L.-H."/>
            <person name="Turgeon B."/>
            <person name="Goodwin S."/>
            <person name="Spatafora J."/>
            <person name="Crous P."/>
            <person name="Grigoriev I."/>
        </authorList>
    </citation>
    <scope>NUCLEOTIDE SEQUENCE</scope>
    <source>
        <strain evidence="1">CBS 116435</strain>
    </source>
</reference>
<name>A0A9P4QJJ8_9PEZI</name>
<gene>
    <name evidence="1" type="ORF">K431DRAFT_617</name>
</gene>
<evidence type="ECO:0000313" key="2">
    <source>
        <dbReference type="Proteomes" id="UP000799441"/>
    </source>
</evidence>
<accession>A0A9P4QJJ8</accession>
<dbReference type="EMBL" id="MU003765">
    <property type="protein sequence ID" value="KAF2726081.1"/>
    <property type="molecule type" value="Genomic_DNA"/>
</dbReference>
<organism evidence="1 2">
    <name type="scientific">Polychaeton citri CBS 116435</name>
    <dbReference type="NCBI Taxonomy" id="1314669"/>
    <lineage>
        <taxon>Eukaryota</taxon>
        <taxon>Fungi</taxon>
        <taxon>Dikarya</taxon>
        <taxon>Ascomycota</taxon>
        <taxon>Pezizomycotina</taxon>
        <taxon>Dothideomycetes</taxon>
        <taxon>Dothideomycetidae</taxon>
        <taxon>Capnodiales</taxon>
        <taxon>Capnodiaceae</taxon>
        <taxon>Polychaeton</taxon>
    </lineage>
</organism>
<dbReference type="Proteomes" id="UP000799441">
    <property type="component" value="Unassembled WGS sequence"/>
</dbReference>
<comment type="caution">
    <text evidence="1">The sequence shown here is derived from an EMBL/GenBank/DDBJ whole genome shotgun (WGS) entry which is preliminary data.</text>
</comment>
<evidence type="ECO:0000313" key="1">
    <source>
        <dbReference type="EMBL" id="KAF2726081.1"/>
    </source>
</evidence>
<protein>
    <submittedName>
        <fullName evidence="1">Uncharacterized protein</fullName>
    </submittedName>
</protein>
<dbReference type="AlphaFoldDB" id="A0A9P4QJJ8"/>
<keyword evidence="2" id="KW-1185">Reference proteome</keyword>
<sequence length="96" mass="10318">MPLLMGFGVAILSKDLGQFADGFAGGSSNSNSGHPFTSGRKVWSSLCVCSGLGYVLQSKSINVRRNMAKDTLKGPKIVWETFGRTAFSILRMCVLN</sequence>